<dbReference type="AlphaFoldDB" id="A0A1V9G1D6"/>
<organism evidence="2 3">
    <name type="scientific">Niastella vici</name>
    <dbReference type="NCBI Taxonomy" id="1703345"/>
    <lineage>
        <taxon>Bacteria</taxon>
        <taxon>Pseudomonadati</taxon>
        <taxon>Bacteroidota</taxon>
        <taxon>Chitinophagia</taxon>
        <taxon>Chitinophagales</taxon>
        <taxon>Chitinophagaceae</taxon>
        <taxon>Niastella</taxon>
    </lineage>
</organism>
<keyword evidence="3" id="KW-1185">Reference proteome</keyword>
<evidence type="ECO:0000313" key="2">
    <source>
        <dbReference type="EMBL" id="OQP64276.1"/>
    </source>
</evidence>
<dbReference type="Proteomes" id="UP000192796">
    <property type="component" value="Unassembled WGS sequence"/>
</dbReference>
<keyword evidence="1" id="KW-1133">Transmembrane helix</keyword>
<gene>
    <name evidence="2" type="ORF">A3860_20075</name>
</gene>
<comment type="caution">
    <text evidence="2">The sequence shown here is derived from an EMBL/GenBank/DDBJ whole genome shotgun (WGS) entry which is preliminary data.</text>
</comment>
<dbReference type="EMBL" id="LVYD01000042">
    <property type="protein sequence ID" value="OQP64276.1"/>
    <property type="molecule type" value="Genomic_DNA"/>
</dbReference>
<feature type="transmembrane region" description="Helical" evidence="1">
    <location>
        <begin position="6"/>
        <end position="27"/>
    </location>
</feature>
<evidence type="ECO:0000256" key="1">
    <source>
        <dbReference type="SAM" id="Phobius"/>
    </source>
</evidence>
<evidence type="ECO:0000313" key="3">
    <source>
        <dbReference type="Proteomes" id="UP000192796"/>
    </source>
</evidence>
<proteinExistence type="predicted"/>
<dbReference type="STRING" id="1703345.A3860_20075"/>
<feature type="transmembrane region" description="Helical" evidence="1">
    <location>
        <begin position="121"/>
        <end position="140"/>
    </location>
</feature>
<keyword evidence="1" id="KW-0472">Membrane</keyword>
<evidence type="ECO:0008006" key="4">
    <source>
        <dbReference type="Google" id="ProtNLM"/>
    </source>
</evidence>
<sequence>MNDTHVAGLIQILLLVLFLAVAIFFLLTQVRTLDSIRPENRCMSPGQVWLQLIPLFGLFYQFSVIERISDSIRNELNSPTGDSIFAEETIPSNHRPTYSVARSYAILFCISIIPFPLLKELASLAGLVLWVVYWVQLAGYKKRIRERIQLLGGQ</sequence>
<dbReference type="OrthoDB" id="674197at2"/>
<dbReference type="RefSeq" id="WP_081146892.1">
    <property type="nucleotide sequence ID" value="NZ_LVYD01000042.1"/>
</dbReference>
<reference evidence="2 3" key="1">
    <citation type="submission" date="2016-03" db="EMBL/GenBank/DDBJ databases">
        <title>Niastella vici sp. nov., isolated from farmland soil.</title>
        <authorList>
            <person name="Chen L."/>
            <person name="Wang D."/>
            <person name="Yang S."/>
            <person name="Wang G."/>
        </authorList>
    </citation>
    <scope>NUCLEOTIDE SEQUENCE [LARGE SCALE GENOMIC DNA]</scope>
    <source>
        <strain evidence="2 3">DJ57</strain>
    </source>
</reference>
<accession>A0A1V9G1D6</accession>
<protein>
    <recommendedName>
        <fullName evidence="4">DUF4328 domain-containing protein</fullName>
    </recommendedName>
</protein>
<keyword evidence="1" id="KW-0812">Transmembrane</keyword>
<name>A0A1V9G1D6_9BACT</name>